<protein>
    <recommendedName>
        <fullName evidence="2">DUF6594 domain-containing protein</fullName>
    </recommendedName>
</protein>
<gene>
    <name evidence="3" type="ORF">QBC34DRAFT_432663</name>
</gene>
<evidence type="ECO:0000256" key="1">
    <source>
        <dbReference type="SAM" id="Phobius"/>
    </source>
</evidence>
<dbReference type="Pfam" id="PF20237">
    <property type="entry name" value="DUF6594"/>
    <property type="match status" value="1"/>
</dbReference>
<evidence type="ECO:0000313" key="4">
    <source>
        <dbReference type="Proteomes" id="UP001321760"/>
    </source>
</evidence>
<dbReference type="PANTHER" id="PTHR34502">
    <property type="entry name" value="DUF6594 DOMAIN-CONTAINING PROTEIN-RELATED"/>
    <property type="match status" value="1"/>
</dbReference>
<keyword evidence="1" id="KW-0812">Transmembrane</keyword>
<evidence type="ECO:0000259" key="2">
    <source>
        <dbReference type="Pfam" id="PF20237"/>
    </source>
</evidence>
<organism evidence="3 4">
    <name type="scientific">Podospora aff. communis PSN243</name>
    <dbReference type="NCBI Taxonomy" id="3040156"/>
    <lineage>
        <taxon>Eukaryota</taxon>
        <taxon>Fungi</taxon>
        <taxon>Dikarya</taxon>
        <taxon>Ascomycota</taxon>
        <taxon>Pezizomycotina</taxon>
        <taxon>Sordariomycetes</taxon>
        <taxon>Sordariomycetidae</taxon>
        <taxon>Sordariales</taxon>
        <taxon>Podosporaceae</taxon>
        <taxon>Podospora</taxon>
    </lineage>
</organism>
<feature type="domain" description="DUF6594" evidence="2">
    <location>
        <begin position="5"/>
        <end position="278"/>
    </location>
</feature>
<comment type="caution">
    <text evidence="3">The sequence shown here is derived from an EMBL/GenBank/DDBJ whole genome shotgun (WGS) entry which is preliminary data.</text>
</comment>
<reference evidence="3" key="1">
    <citation type="journal article" date="2023" name="Mol. Phylogenet. Evol.">
        <title>Genome-scale phylogeny and comparative genomics of the fungal order Sordariales.</title>
        <authorList>
            <person name="Hensen N."/>
            <person name="Bonometti L."/>
            <person name="Westerberg I."/>
            <person name="Brannstrom I.O."/>
            <person name="Guillou S."/>
            <person name="Cros-Aarteil S."/>
            <person name="Calhoun S."/>
            <person name="Haridas S."/>
            <person name="Kuo A."/>
            <person name="Mondo S."/>
            <person name="Pangilinan J."/>
            <person name="Riley R."/>
            <person name="LaButti K."/>
            <person name="Andreopoulos B."/>
            <person name="Lipzen A."/>
            <person name="Chen C."/>
            <person name="Yan M."/>
            <person name="Daum C."/>
            <person name="Ng V."/>
            <person name="Clum A."/>
            <person name="Steindorff A."/>
            <person name="Ohm R.A."/>
            <person name="Martin F."/>
            <person name="Silar P."/>
            <person name="Natvig D.O."/>
            <person name="Lalanne C."/>
            <person name="Gautier V."/>
            <person name="Ament-Velasquez S.L."/>
            <person name="Kruys A."/>
            <person name="Hutchinson M.I."/>
            <person name="Powell A.J."/>
            <person name="Barry K."/>
            <person name="Miller A.N."/>
            <person name="Grigoriev I.V."/>
            <person name="Debuchy R."/>
            <person name="Gladieux P."/>
            <person name="Hiltunen Thoren M."/>
            <person name="Johannesson H."/>
        </authorList>
    </citation>
    <scope>NUCLEOTIDE SEQUENCE</scope>
    <source>
        <strain evidence="3">PSN243</strain>
    </source>
</reference>
<sequence>MPEGYARLASLMSAHPETAVLRRFGYLNRLNLLYLQAELVNLENALSEAARKDARSGHIERAVYARDWQSLSESLNATKDDADDPTQWKTMLEIREKLREYNQALHWQHQIAKIEPPSRQNFKFLQGWMKCPSMGNVYLLGADSDVWEKFDANEHICLHSGTGDESLISRFLANCVVPRYHRLVGQLFRTPDASELHRNTVEYSNQGIARLSAVVGTMMASLLLVGSIAVLSFLDRMQLRLAAIGVFSAVFSVMLGLLTNGRMVEIFSATAAFAAVQVVFVSNADLEMVYSQMMPPTCQC</sequence>
<keyword evidence="4" id="KW-1185">Reference proteome</keyword>
<name>A0AAV9H3X8_9PEZI</name>
<dbReference type="PANTHER" id="PTHR34502:SF5">
    <property type="entry name" value="DUF6594 DOMAIN-CONTAINING PROTEIN"/>
    <property type="match status" value="1"/>
</dbReference>
<evidence type="ECO:0000313" key="3">
    <source>
        <dbReference type="EMBL" id="KAK4455312.1"/>
    </source>
</evidence>
<feature type="transmembrane region" description="Helical" evidence="1">
    <location>
        <begin position="266"/>
        <end position="284"/>
    </location>
</feature>
<dbReference type="EMBL" id="MU865914">
    <property type="protein sequence ID" value="KAK4455312.1"/>
    <property type="molecule type" value="Genomic_DNA"/>
</dbReference>
<dbReference type="AlphaFoldDB" id="A0AAV9H3X8"/>
<keyword evidence="1" id="KW-1133">Transmembrane helix</keyword>
<feature type="transmembrane region" description="Helical" evidence="1">
    <location>
        <begin position="211"/>
        <end position="234"/>
    </location>
</feature>
<dbReference type="InterPro" id="IPR046529">
    <property type="entry name" value="DUF6594"/>
</dbReference>
<proteinExistence type="predicted"/>
<accession>A0AAV9H3X8</accession>
<reference evidence="3" key="2">
    <citation type="submission" date="2023-05" db="EMBL/GenBank/DDBJ databases">
        <authorList>
            <consortium name="Lawrence Berkeley National Laboratory"/>
            <person name="Steindorff A."/>
            <person name="Hensen N."/>
            <person name="Bonometti L."/>
            <person name="Westerberg I."/>
            <person name="Brannstrom I.O."/>
            <person name="Guillou S."/>
            <person name="Cros-Aarteil S."/>
            <person name="Calhoun S."/>
            <person name="Haridas S."/>
            <person name="Kuo A."/>
            <person name="Mondo S."/>
            <person name="Pangilinan J."/>
            <person name="Riley R."/>
            <person name="Labutti K."/>
            <person name="Andreopoulos B."/>
            <person name="Lipzen A."/>
            <person name="Chen C."/>
            <person name="Yanf M."/>
            <person name="Daum C."/>
            <person name="Ng V."/>
            <person name="Clum A."/>
            <person name="Ohm R."/>
            <person name="Martin F."/>
            <person name="Silar P."/>
            <person name="Natvig D."/>
            <person name="Lalanne C."/>
            <person name="Gautier V."/>
            <person name="Ament-Velasquez S.L."/>
            <person name="Kruys A."/>
            <person name="Hutchinson M.I."/>
            <person name="Powell A.J."/>
            <person name="Barry K."/>
            <person name="Miller A.N."/>
            <person name="Grigoriev I.V."/>
            <person name="Debuchy R."/>
            <person name="Gladieux P."/>
            <person name="Thoren M.H."/>
            <person name="Johannesson H."/>
        </authorList>
    </citation>
    <scope>NUCLEOTIDE SEQUENCE</scope>
    <source>
        <strain evidence="3">PSN243</strain>
    </source>
</reference>
<dbReference type="Proteomes" id="UP001321760">
    <property type="component" value="Unassembled WGS sequence"/>
</dbReference>
<feature type="transmembrane region" description="Helical" evidence="1">
    <location>
        <begin position="241"/>
        <end position="260"/>
    </location>
</feature>
<keyword evidence="1" id="KW-0472">Membrane</keyword>